<dbReference type="EMBL" id="JBHMCR010000019">
    <property type="protein sequence ID" value="MFB9524025.1"/>
    <property type="molecule type" value="Genomic_DNA"/>
</dbReference>
<name>A0ABV5PLF6_STRCM</name>
<evidence type="ECO:0000256" key="1">
    <source>
        <dbReference type="ARBA" id="ARBA00005384"/>
    </source>
</evidence>
<dbReference type="CDD" id="cd07377">
    <property type="entry name" value="WHTH_GntR"/>
    <property type="match status" value="1"/>
</dbReference>
<comment type="similarity">
    <text evidence="1">In the C-terminal section; belongs to the class-I pyridoxal-phosphate-dependent aminotransferase family.</text>
</comment>
<dbReference type="Gene3D" id="1.10.10.10">
    <property type="entry name" value="Winged helix-like DNA-binding domain superfamily/Winged helix DNA-binding domain"/>
    <property type="match status" value="1"/>
</dbReference>
<keyword evidence="8" id="KW-0808">Transferase</keyword>
<dbReference type="Pfam" id="PF00155">
    <property type="entry name" value="Aminotran_1_2"/>
    <property type="match status" value="1"/>
</dbReference>
<keyword evidence="8" id="KW-0032">Aminotransferase</keyword>
<dbReference type="InterPro" id="IPR036390">
    <property type="entry name" value="WH_DNA-bd_sf"/>
</dbReference>
<feature type="region of interest" description="Disordered" evidence="6">
    <location>
        <begin position="87"/>
        <end position="120"/>
    </location>
</feature>
<dbReference type="GO" id="GO:0008483">
    <property type="term" value="F:transaminase activity"/>
    <property type="evidence" value="ECO:0007669"/>
    <property type="project" value="UniProtKB-KW"/>
</dbReference>
<dbReference type="PROSITE" id="PS50949">
    <property type="entry name" value="HTH_GNTR"/>
    <property type="match status" value="1"/>
</dbReference>
<feature type="domain" description="HTH gntR-type" evidence="7">
    <location>
        <begin position="25"/>
        <end position="93"/>
    </location>
</feature>
<evidence type="ECO:0000256" key="2">
    <source>
        <dbReference type="ARBA" id="ARBA00022898"/>
    </source>
</evidence>
<keyword evidence="2" id="KW-0663">Pyridoxal phosphate</keyword>
<dbReference type="InterPro" id="IPR015421">
    <property type="entry name" value="PyrdxlP-dep_Trfase_major"/>
</dbReference>
<dbReference type="Proteomes" id="UP001589718">
    <property type="component" value="Unassembled WGS sequence"/>
</dbReference>
<organism evidence="8 9">
    <name type="scientific">Streptomyces cremeus</name>
    <dbReference type="NCBI Taxonomy" id="66881"/>
    <lineage>
        <taxon>Bacteria</taxon>
        <taxon>Bacillati</taxon>
        <taxon>Actinomycetota</taxon>
        <taxon>Actinomycetes</taxon>
        <taxon>Kitasatosporales</taxon>
        <taxon>Streptomycetaceae</taxon>
        <taxon>Streptomyces</taxon>
    </lineage>
</organism>
<dbReference type="SUPFAM" id="SSF46785">
    <property type="entry name" value="Winged helix' DNA-binding domain"/>
    <property type="match status" value="1"/>
</dbReference>
<sequence>MPESWVNSAERIGVDLHVNLPEGKGGRQAALTRALRDAVRDGRLAPGTRLPPYRSLAADLAVARNTVASAYAELVAEGWLTARQGSGTRVADRAAPPRPVSVPQRTATPPRPAHDLRQGVPDATSFPRTAWLAASRRALTAAPHEAFGPGDPQGRVELRRALTEYLSRARGVRTTPDRIVICSGFAHGLRLLYGGVGGPSRGVLRGPLAVEAYGLPFHRDLLHEAGVRTVPLEIDEAGADVGALGAVRGLRGVLLTPAHQFPTGGPLHPERRTQAVDWARAHDGLVLEDDYDGEFRYDREPVGAVQGLDPERVVYLGSLSKSLSPALRLGWMVLPAHLVGPVLAVKGEREAWASAPDQLTLADFLESGHYDRHVRRTRQRYRSRRDQLLSVLAAHAPHIRATGIAAGLHAVLRLPPGTEPDALRAAAHQGLALDGLARFRHPGAAGPAPDGLVVGYATPADHAYGSALAALCRALPPPR</sequence>
<dbReference type="InterPro" id="IPR004839">
    <property type="entry name" value="Aminotransferase_I/II_large"/>
</dbReference>
<evidence type="ECO:0000256" key="4">
    <source>
        <dbReference type="ARBA" id="ARBA00023125"/>
    </source>
</evidence>
<keyword evidence="9" id="KW-1185">Reference proteome</keyword>
<evidence type="ECO:0000256" key="3">
    <source>
        <dbReference type="ARBA" id="ARBA00023015"/>
    </source>
</evidence>
<comment type="caution">
    <text evidence="8">The sequence shown here is derived from an EMBL/GenBank/DDBJ whole genome shotgun (WGS) entry which is preliminary data.</text>
</comment>
<dbReference type="PANTHER" id="PTHR46577">
    <property type="entry name" value="HTH-TYPE TRANSCRIPTIONAL REGULATORY PROTEIN GABR"/>
    <property type="match status" value="1"/>
</dbReference>
<gene>
    <name evidence="8" type="ORF">ACFFTU_29180</name>
</gene>
<dbReference type="RefSeq" id="WP_345218349.1">
    <property type="nucleotide sequence ID" value="NZ_BAAAXE010000001.1"/>
</dbReference>
<dbReference type="InterPro" id="IPR000524">
    <property type="entry name" value="Tscrpt_reg_HTH_GntR"/>
</dbReference>
<keyword evidence="4" id="KW-0238">DNA-binding</keyword>
<proteinExistence type="inferred from homology"/>
<protein>
    <submittedName>
        <fullName evidence="8">PLP-dependent aminotransferase family protein</fullName>
    </submittedName>
</protein>
<keyword evidence="3" id="KW-0805">Transcription regulation</keyword>
<dbReference type="Gene3D" id="3.40.640.10">
    <property type="entry name" value="Type I PLP-dependent aspartate aminotransferase-like (Major domain)"/>
    <property type="match status" value="1"/>
</dbReference>
<dbReference type="SUPFAM" id="SSF53383">
    <property type="entry name" value="PLP-dependent transferases"/>
    <property type="match status" value="1"/>
</dbReference>
<dbReference type="Pfam" id="PF00392">
    <property type="entry name" value="GntR"/>
    <property type="match status" value="1"/>
</dbReference>
<evidence type="ECO:0000259" key="7">
    <source>
        <dbReference type="PROSITE" id="PS50949"/>
    </source>
</evidence>
<dbReference type="PANTHER" id="PTHR46577:SF1">
    <property type="entry name" value="HTH-TYPE TRANSCRIPTIONAL REGULATORY PROTEIN GABR"/>
    <property type="match status" value="1"/>
</dbReference>
<keyword evidence="5" id="KW-0804">Transcription</keyword>
<evidence type="ECO:0000256" key="6">
    <source>
        <dbReference type="SAM" id="MobiDB-lite"/>
    </source>
</evidence>
<reference evidence="8 9" key="1">
    <citation type="submission" date="2024-09" db="EMBL/GenBank/DDBJ databases">
        <authorList>
            <person name="Sun Q."/>
            <person name="Mori K."/>
        </authorList>
    </citation>
    <scope>NUCLEOTIDE SEQUENCE [LARGE SCALE GENOMIC DNA]</scope>
    <source>
        <strain evidence="8 9">JCM 4362</strain>
    </source>
</reference>
<evidence type="ECO:0000256" key="5">
    <source>
        <dbReference type="ARBA" id="ARBA00023163"/>
    </source>
</evidence>
<dbReference type="InterPro" id="IPR051446">
    <property type="entry name" value="HTH_trans_reg/aminotransferase"/>
</dbReference>
<dbReference type="InterPro" id="IPR015424">
    <property type="entry name" value="PyrdxlP-dep_Trfase"/>
</dbReference>
<dbReference type="InterPro" id="IPR036388">
    <property type="entry name" value="WH-like_DNA-bd_sf"/>
</dbReference>
<dbReference type="SMART" id="SM00345">
    <property type="entry name" value="HTH_GNTR"/>
    <property type="match status" value="1"/>
</dbReference>
<evidence type="ECO:0000313" key="8">
    <source>
        <dbReference type="EMBL" id="MFB9524025.1"/>
    </source>
</evidence>
<dbReference type="CDD" id="cd00609">
    <property type="entry name" value="AAT_like"/>
    <property type="match status" value="1"/>
</dbReference>
<accession>A0ABV5PLF6</accession>
<evidence type="ECO:0000313" key="9">
    <source>
        <dbReference type="Proteomes" id="UP001589718"/>
    </source>
</evidence>